<dbReference type="EMBL" id="MN803438">
    <property type="protein sequence ID" value="QHR78578.1"/>
    <property type="molecule type" value="Genomic_DNA"/>
</dbReference>
<dbReference type="Proteomes" id="UP000678193">
    <property type="component" value="Segment"/>
</dbReference>
<accession>A0A6B9XN26</accession>
<name>A0A6B9XN26_9VIRU</name>
<evidence type="ECO:0000313" key="2">
    <source>
        <dbReference type="Proteomes" id="UP000678193"/>
    </source>
</evidence>
<reference evidence="1" key="1">
    <citation type="journal article" date="2020" name="Arch. Virol.">
        <title>Complete genome sequence and analysis of a novel lymphocystivirus detected in whitemouth croaker (Micropogonias furnieri): lymphocystis disease virus 4.</title>
        <authorList>
            <person name="Doszpoly A."/>
            <person name="Kajan G.L."/>
            <person name="Puentes R."/>
            <person name="Perretta A."/>
        </authorList>
    </citation>
    <scope>NUCLEOTIDE SEQUENCE</scope>
    <source>
        <strain evidence="1">LCDV-WC</strain>
    </source>
</reference>
<sequence length="39" mass="4665">MKLFGIRQISYIFYKQSLKLTKITLNHQSKTQYDLKSLS</sequence>
<proteinExistence type="predicted"/>
<dbReference type="GeneID" id="65103294"/>
<organism evidence="1 2">
    <name type="scientific">Lymphocystis disease virus 4</name>
    <dbReference type="NCBI Taxonomy" id="2704413"/>
    <lineage>
        <taxon>Viruses</taxon>
        <taxon>Varidnaviria</taxon>
        <taxon>Bamfordvirae</taxon>
        <taxon>Nucleocytoviricota</taxon>
        <taxon>Megaviricetes</taxon>
        <taxon>Pimascovirales</taxon>
        <taxon>Pimascovirales incertae sedis</taxon>
        <taxon>Iridoviridae</taxon>
        <taxon>Alphairidovirinae</taxon>
        <taxon>Lymphocystivirus</taxon>
        <taxon>Lymphocystivirus micropogonias1</taxon>
    </lineage>
</organism>
<protein>
    <submittedName>
        <fullName evidence="1">Uncharacterized protein</fullName>
    </submittedName>
</protein>
<evidence type="ECO:0000313" key="1">
    <source>
        <dbReference type="EMBL" id="QHR78578.1"/>
    </source>
</evidence>
<keyword evidence="2" id="KW-1185">Reference proteome</keyword>
<dbReference type="RefSeq" id="YP_010087961.1">
    <property type="nucleotide sequence ID" value="NC_055603.1"/>
</dbReference>
<dbReference type="KEGG" id="vg:65103294"/>